<dbReference type="GO" id="GO:1901858">
    <property type="term" value="P:regulation of mitochondrial DNA metabolic process"/>
    <property type="evidence" value="ECO:0007669"/>
    <property type="project" value="TreeGrafter"/>
</dbReference>
<reference evidence="8" key="1">
    <citation type="submission" date="2016-01" db="EMBL/GenBank/DDBJ databases">
        <title>Reference transcriptome for the parasite Schistocephalus solidus: insights into the molecular evolution of parasitism.</title>
        <authorList>
            <person name="Hebert F.O."/>
            <person name="Grambauer S."/>
            <person name="Barber I."/>
            <person name="Landry C.R."/>
            <person name="Aubin-Horth N."/>
        </authorList>
    </citation>
    <scope>NUCLEOTIDE SEQUENCE</scope>
</reference>
<sequence length="183" mass="21087">MVSAVFNKAWSGYLRLLKKYPLQTQCISTAIIMSSGDIIAQKIVERQPTYSPSRTLKFGMIGMCFVGPTFHYWYNFIDRIYTGTKVVRSLKMVASDQFLMAPCMVFSIIGLVGLTKNWSIDEAKTGLKDNYIRAMFMNIRIWPPIQFINFTVVPVHLRVLVVNFVALFWNTYLSYKARCKAPR</sequence>
<evidence type="ECO:0000256" key="6">
    <source>
        <dbReference type="ARBA" id="ARBA00049743"/>
    </source>
</evidence>
<protein>
    <recommendedName>
        <fullName evidence="6">Mitochondrial inner membrane protein Mpv17</fullName>
    </recommendedName>
</protein>
<dbReference type="Pfam" id="PF04117">
    <property type="entry name" value="Mpv17_PMP22"/>
    <property type="match status" value="1"/>
</dbReference>
<evidence type="ECO:0000256" key="3">
    <source>
        <dbReference type="ARBA" id="ARBA00022692"/>
    </source>
</evidence>
<gene>
    <name evidence="8" type="primary">MPV17</name>
    <name evidence="8" type="ORF">TR114602</name>
</gene>
<feature type="transmembrane region" description="Helical" evidence="7">
    <location>
        <begin position="58"/>
        <end position="77"/>
    </location>
</feature>
<evidence type="ECO:0000313" key="8">
    <source>
        <dbReference type="EMBL" id="JAP52584.1"/>
    </source>
</evidence>
<dbReference type="PANTHER" id="PTHR11266">
    <property type="entry name" value="PEROXISOMAL MEMBRANE PROTEIN 2, PXMP2 MPV17"/>
    <property type="match status" value="1"/>
</dbReference>
<comment type="similarity">
    <text evidence="2 7">Belongs to the peroxisomal membrane protein PXMP2/4 family.</text>
</comment>
<keyword evidence="5 7" id="KW-0472">Membrane</keyword>
<evidence type="ECO:0000256" key="7">
    <source>
        <dbReference type="RuleBase" id="RU363053"/>
    </source>
</evidence>
<dbReference type="EMBL" id="GEEE01010641">
    <property type="protein sequence ID" value="JAP52584.1"/>
    <property type="molecule type" value="Transcribed_RNA"/>
</dbReference>
<evidence type="ECO:0000256" key="4">
    <source>
        <dbReference type="ARBA" id="ARBA00022989"/>
    </source>
</evidence>
<name>A0A0X3PLH9_SCHSO</name>
<accession>A0A0X3PLH9</accession>
<comment type="subcellular location">
    <subcellularLocation>
        <location evidence="1">Membrane</location>
        <topology evidence="1">Multi-pass membrane protein</topology>
    </subcellularLocation>
</comment>
<feature type="transmembrane region" description="Helical" evidence="7">
    <location>
        <begin position="98"/>
        <end position="115"/>
    </location>
</feature>
<dbReference type="GO" id="GO:0015267">
    <property type="term" value="F:channel activity"/>
    <property type="evidence" value="ECO:0007669"/>
    <property type="project" value="TreeGrafter"/>
</dbReference>
<evidence type="ECO:0000256" key="2">
    <source>
        <dbReference type="ARBA" id="ARBA00006824"/>
    </source>
</evidence>
<evidence type="ECO:0000256" key="1">
    <source>
        <dbReference type="ARBA" id="ARBA00004141"/>
    </source>
</evidence>
<dbReference type="InterPro" id="IPR007248">
    <property type="entry name" value="Mpv17_PMP22"/>
</dbReference>
<organism evidence="8">
    <name type="scientific">Schistocephalus solidus</name>
    <name type="common">Tapeworm</name>
    <dbReference type="NCBI Taxonomy" id="70667"/>
    <lineage>
        <taxon>Eukaryota</taxon>
        <taxon>Metazoa</taxon>
        <taxon>Spiralia</taxon>
        <taxon>Lophotrochozoa</taxon>
        <taxon>Platyhelminthes</taxon>
        <taxon>Cestoda</taxon>
        <taxon>Eucestoda</taxon>
        <taxon>Diphyllobothriidea</taxon>
        <taxon>Diphyllobothriidae</taxon>
        <taxon>Schistocephalus</taxon>
    </lineage>
</organism>
<feature type="transmembrane region" description="Helical" evidence="7">
    <location>
        <begin position="155"/>
        <end position="175"/>
    </location>
</feature>
<dbReference type="GO" id="GO:0005739">
    <property type="term" value="C:mitochondrion"/>
    <property type="evidence" value="ECO:0007669"/>
    <property type="project" value="TreeGrafter"/>
</dbReference>
<keyword evidence="3 7" id="KW-0812">Transmembrane</keyword>
<dbReference type="PANTHER" id="PTHR11266:SF17">
    <property type="entry name" value="PROTEIN MPV17"/>
    <property type="match status" value="1"/>
</dbReference>
<dbReference type="GO" id="GO:0016020">
    <property type="term" value="C:membrane"/>
    <property type="evidence" value="ECO:0007669"/>
    <property type="project" value="UniProtKB-SubCell"/>
</dbReference>
<keyword evidence="4 7" id="KW-1133">Transmembrane helix</keyword>
<proteinExistence type="inferred from homology"/>
<dbReference type="AlphaFoldDB" id="A0A0X3PLH9"/>
<evidence type="ECO:0000256" key="5">
    <source>
        <dbReference type="ARBA" id="ARBA00023136"/>
    </source>
</evidence>